<reference evidence="4 5" key="1">
    <citation type="submission" date="2019-07" db="EMBL/GenBank/DDBJ databases">
        <authorList>
            <person name="Huq M.A."/>
        </authorList>
    </citation>
    <scope>NUCLEOTIDE SEQUENCE [LARGE SCALE GENOMIC DNA]</scope>
    <source>
        <strain evidence="4 5">MAH-19</strain>
    </source>
</reference>
<keyword evidence="5" id="KW-1185">Reference proteome</keyword>
<feature type="coiled-coil region" evidence="1">
    <location>
        <begin position="280"/>
        <end position="307"/>
    </location>
</feature>
<keyword evidence="2" id="KW-0812">Transmembrane</keyword>
<evidence type="ECO:0000313" key="4">
    <source>
        <dbReference type="EMBL" id="TSJ38743.1"/>
    </source>
</evidence>
<organism evidence="4 5">
    <name type="scientific">Mucilaginibacter corticis</name>
    <dbReference type="NCBI Taxonomy" id="2597670"/>
    <lineage>
        <taxon>Bacteria</taxon>
        <taxon>Pseudomonadati</taxon>
        <taxon>Bacteroidota</taxon>
        <taxon>Sphingobacteriia</taxon>
        <taxon>Sphingobacteriales</taxon>
        <taxon>Sphingobacteriaceae</taxon>
        <taxon>Mucilaginibacter</taxon>
    </lineage>
</organism>
<dbReference type="EMBL" id="VLPK01000004">
    <property type="protein sequence ID" value="TSJ38743.1"/>
    <property type="molecule type" value="Genomic_DNA"/>
</dbReference>
<evidence type="ECO:0000256" key="2">
    <source>
        <dbReference type="SAM" id="Phobius"/>
    </source>
</evidence>
<evidence type="ECO:0000313" key="5">
    <source>
        <dbReference type="Proteomes" id="UP000318733"/>
    </source>
</evidence>
<dbReference type="AlphaFoldDB" id="A0A556MFR7"/>
<feature type="domain" description="Mce/MlaD" evidence="3">
    <location>
        <begin position="40"/>
        <end position="118"/>
    </location>
</feature>
<dbReference type="OrthoDB" id="9771725at2"/>
<keyword evidence="2" id="KW-1133">Transmembrane helix</keyword>
<dbReference type="Pfam" id="PF02470">
    <property type="entry name" value="MlaD"/>
    <property type="match status" value="1"/>
</dbReference>
<gene>
    <name evidence="4" type="ORF">FO440_19765</name>
</gene>
<comment type="caution">
    <text evidence="4">The sequence shown here is derived from an EMBL/GenBank/DDBJ whole genome shotgun (WGS) entry which is preliminary data.</text>
</comment>
<dbReference type="RefSeq" id="WP_144250024.1">
    <property type="nucleotide sequence ID" value="NZ_VLPK01000004.1"/>
</dbReference>
<protein>
    <submittedName>
        <fullName evidence="4">MCE family protein</fullName>
    </submittedName>
</protein>
<dbReference type="PANTHER" id="PTHR33371">
    <property type="entry name" value="INTERMEMBRANE PHOSPHOLIPID TRANSPORT SYSTEM BINDING PROTEIN MLAD-RELATED"/>
    <property type="match status" value="1"/>
</dbReference>
<proteinExistence type="predicted"/>
<sequence>MEKAENKRAVIVGLFLAIGLIVFILGVFTLGSQSKTFSKSIHVSAVFDDVSGLKIGNSVWFSGVKVGSISKIHFIGPSQVDVRMSIDEASQQYVHRNAGVHIGSDGLIGNKIIVIDGGSPQAPIIQDNDVLQTEKVTSTDDMLKVLQQNNQNLLSITGDFKMLSRKILQGKGTVGTLMADSTVGIQFRNAMSNFQKASANAAQLSAQLQRFSVKMNSKGGLADKLFTDTTTFASIKAVTNQLKQAAANTTDITNTLKATTDKFNRTDNAVGVLLNDPKAAAQVQSTIQNLQQSSIKLNEDLEAAQHNFLLKGFFKDRAKAKADSIKKANKN</sequence>
<feature type="transmembrane region" description="Helical" evidence="2">
    <location>
        <begin position="9"/>
        <end position="31"/>
    </location>
</feature>
<keyword evidence="1" id="KW-0175">Coiled coil</keyword>
<evidence type="ECO:0000256" key="1">
    <source>
        <dbReference type="SAM" id="Coils"/>
    </source>
</evidence>
<dbReference type="Proteomes" id="UP000318733">
    <property type="component" value="Unassembled WGS sequence"/>
</dbReference>
<dbReference type="InterPro" id="IPR003399">
    <property type="entry name" value="Mce/MlaD"/>
</dbReference>
<name>A0A556MFR7_9SPHI</name>
<keyword evidence="2" id="KW-0472">Membrane</keyword>
<evidence type="ECO:0000259" key="3">
    <source>
        <dbReference type="Pfam" id="PF02470"/>
    </source>
</evidence>
<dbReference type="PANTHER" id="PTHR33371:SF4">
    <property type="entry name" value="INTERMEMBRANE PHOSPHOLIPID TRANSPORT SYSTEM BINDING PROTEIN MLAD"/>
    <property type="match status" value="1"/>
</dbReference>
<dbReference type="InterPro" id="IPR052336">
    <property type="entry name" value="MlaD_Phospholipid_Transporter"/>
</dbReference>
<accession>A0A556MFR7</accession>